<keyword evidence="3" id="KW-1185">Reference proteome</keyword>
<evidence type="ECO:0008006" key="4">
    <source>
        <dbReference type="Google" id="ProtNLM"/>
    </source>
</evidence>
<feature type="transmembrane region" description="Helical" evidence="1">
    <location>
        <begin position="7"/>
        <end position="23"/>
    </location>
</feature>
<evidence type="ECO:0000256" key="1">
    <source>
        <dbReference type="SAM" id="Phobius"/>
    </source>
</evidence>
<proteinExistence type="predicted"/>
<protein>
    <recommendedName>
        <fullName evidence="4">DUF3923 domain-containing protein</fullName>
    </recommendedName>
</protein>
<keyword evidence="1" id="KW-0812">Transmembrane</keyword>
<gene>
    <name evidence="2" type="ORF">A8708_20500</name>
</gene>
<keyword evidence="1" id="KW-1133">Transmembrane helix</keyword>
<organism evidence="2 3">
    <name type="scientific">Paenibacillus oryzisoli</name>
    <dbReference type="NCBI Taxonomy" id="1850517"/>
    <lineage>
        <taxon>Bacteria</taxon>
        <taxon>Bacillati</taxon>
        <taxon>Bacillota</taxon>
        <taxon>Bacilli</taxon>
        <taxon>Bacillales</taxon>
        <taxon>Paenibacillaceae</taxon>
        <taxon>Paenibacillus</taxon>
    </lineage>
</organism>
<name>A0A198A5R4_9BACL</name>
<evidence type="ECO:0000313" key="3">
    <source>
        <dbReference type="Proteomes" id="UP000078454"/>
    </source>
</evidence>
<dbReference type="Proteomes" id="UP000078454">
    <property type="component" value="Unassembled WGS sequence"/>
</dbReference>
<accession>A0A198A5R4</accession>
<sequence>MKAYRFGYVLVTTWLIWIFYGYINYNDVDEENNMYLILAMTGLGLILFPIYFIGVYLYGVLMKRKN</sequence>
<dbReference type="EMBL" id="LYPB01000076">
    <property type="protein sequence ID" value="OAS16396.1"/>
    <property type="molecule type" value="Genomic_DNA"/>
</dbReference>
<keyword evidence="1" id="KW-0472">Membrane</keyword>
<dbReference type="STRING" id="1850517.A8708_20500"/>
<evidence type="ECO:0000313" key="2">
    <source>
        <dbReference type="EMBL" id="OAS16396.1"/>
    </source>
</evidence>
<feature type="transmembrane region" description="Helical" evidence="1">
    <location>
        <begin position="35"/>
        <end position="61"/>
    </location>
</feature>
<reference evidence="2 3" key="1">
    <citation type="submission" date="2016-05" db="EMBL/GenBank/DDBJ databases">
        <title>Paenibacillus sp. 1ZS3-15 nov., isolated from the rhizosphere soil.</title>
        <authorList>
            <person name="Zhang X.X."/>
            <person name="Zhang J."/>
        </authorList>
    </citation>
    <scope>NUCLEOTIDE SEQUENCE [LARGE SCALE GENOMIC DNA]</scope>
    <source>
        <strain evidence="2 3">1ZS3-15</strain>
    </source>
</reference>
<dbReference type="OrthoDB" id="2634774at2"/>
<dbReference type="RefSeq" id="WP_068667422.1">
    <property type="nucleotide sequence ID" value="NZ_LYPB01000076.1"/>
</dbReference>
<dbReference type="AlphaFoldDB" id="A0A198A5R4"/>
<comment type="caution">
    <text evidence="2">The sequence shown here is derived from an EMBL/GenBank/DDBJ whole genome shotgun (WGS) entry which is preliminary data.</text>
</comment>